<proteinExistence type="inferred from homology"/>
<evidence type="ECO:0000259" key="2">
    <source>
        <dbReference type="Pfam" id="PF09339"/>
    </source>
</evidence>
<comment type="caution">
    <text evidence="3">The sequence shown here is derived from an EMBL/GenBank/DDBJ whole genome shotgun (WGS) entry which is preliminary data.</text>
</comment>
<dbReference type="Gene3D" id="3.30.420.40">
    <property type="match status" value="2"/>
</dbReference>
<name>A0A1F6D3A0_HANXR</name>
<evidence type="ECO:0000256" key="1">
    <source>
        <dbReference type="ARBA" id="ARBA00006479"/>
    </source>
</evidence>
<protein>
    <recommendedName>
        <fullName evidence="2">HTH iclR-type domain-containing protein</fullName>
    </recommendedName>
</protein>
<dbReference type="PANTHER" id="PTHR18964:SF149">
    <property type="entry name" value="BIFUNCTIONAL UDP-N-ACETYLGLUCOSAMINE 2-EPIMERASE_N-ACETYLMANNOSAMINE KINASE"/>
    <property type="match status" value="1"/>
</dbReference>
<dbReference type="InterPro" id="IPR005471">
    <property type="entry name" value="Tscrpt_reg_IclR_N"/>
</dbReference>
<dbReference type="Proteomes" id="UP000178606">
    <property type="component" value="Unassembled WGS sequence"/>
</dbReference>
<feature type="domain" description="HTH iclR-type" evidence="2">
    <location>
        <begin position="18"/>
        <end position="61"/>
    </location>
</feature>
<sequence length="398" mass="41581">MPETDTIVELKRRARRKAILDLIRRRGAVSRGDIARLTHLQMPTVTHLIADLMAEGLVKEDGHCEAELGCTSVARGRRSARLIIDPASAFVGGLCAGPGGVLASVVGLGGKPAAPVRLEGALSPDALIEGLRRAILTAVEGAGLSPAHLRGIGIGLDGYPETSFQEIEDTLKGMLGIPVRAGRDVDAAAVGEGWFSGDSSVLFVQMGDRIRSGLVIEGGIHRGAVAGLGLGQAVIEEREGGRLGSGGNTLQDVASGGAICETIRRELGRGIRSKLPDLVGGDLSRLTLRVVIDAAGAGDILAFNVLDRAGRSIGAALAWAVCILNPDRLLLCGDLVQAGGPLTDAIRHEIALKVPPEWEVERRLTFAPSDEEAFVRGAAALAIRHLFGQDDAENVMCV</sequence>
<dbReference type="SUPFAM" id="SSF53067">
    <property type="entry name" value="Actin-like ATPase domain"/>
    <property type="match status" value="1"/>
</dbReference>
<comment type="similarity">
    <text evidence="1">Belongs to the ROK (NagC/XylR) family.</text>
</comment>
<dbReference type="InterPro" id="IPR000600">
    <property type="entry name" value="ROK"/>
</dbReference>
<reference evidence="3 4" key="1">
    <citation type="journal article" date="2016" name="Nat. Commun.">
        <title>Thousands of microbial genomes shed light on interconnected biogeochemical processes in an aquifer system.</title>
        <authorList>
            <person name="Anantharaman K."/>
            <person name="Brown C.T."/>
            <person name="Hug L.A."/>
            <person name="Sharon I."/>
            <person name="Castelle C.J."/>
            <person name="Probst A.J."/>
            <person name="Thomas B.C."/>
            <person name="Singh A."/>
            <person name="Wilkins M.J."/>
            <person name="Karaoz U."/>
            <person name="Brodie E.L."/>
            <person name="Williams K.H."/>
            <person name="Hubbard S.S."/>
            <person name="Banfield J.F."/>
        </authorList>
    </citation>
    <scope>NUCLEOTIDE SEQUENCE [LARGE SCALE GENOMIC DNA]</scope>
    <source>
        <strain evidence="4">RIFCSPLOWO2_12_FULL_64_10</strain>
    </source>
</reference>
<dbReference type="SUPFAM" id="SSF46785">
    <property type="entry name" value="Winged helix' DNA-binding domain"/>
    <property type="match status" value="1"/>
</dbReference>
<evidence type="ECO:0000313" key="3">
    <source>
        <dbReference type="EMBL" id="OGG55914.1"/>
    </source>
</evidence>
<dbReference type="InterPro" id="IPR036388">
    <property type="entry name" value="WH-like_DNA-bd_sf"/>
</dbReference>
<dbReference type="PANTHER" id="PTHR18964">
    <property type="entry name" value="ROK (REPRESSOR, ORF, KINASE) FAMILY"/>
    <property type="match status" value="1"/>
</dbReference>
<organism evidence="3 4">
    <name type="scientific">Handelsmanbacteria sp. (strain RIFCSPLOWO2_12_FULL_64_10)</name>
    <dbReference type="NCBI Taxonomy" id="1817868"/>
    <lineage>
        <taxon>Bacteria</taxon>
        <taxon>Candidatus Handelsmaniibacteriota</taxon>
    </lineage>
</organism>
<dbReference type="Pfam" id="PF00480">
    <property type="entry name" value="ROK"/>
    <property type="match status" value="1"/>
</dbReference>
<gene>
    <name evidence="3" type="ORF">A3F84_09780</name>
</gene>
<dbReference type="Pfam" id="PF09339">
    <property type="entry name" value="HTH_IclR"/>
    <property type="match status" value="1"/>
</dbReference>
<accession>A0A1F6D3A0</accession>
<dbReference type="InterPro" id="IPR043129">
    <property type="entry name" value="ATPase_NBD"/>
</dbReference>
<dbReference type="Gene3D" id="1.10.10.10">
    <property type="entry name" value="Winged helix-like DNA-binding domain superfamily/Winged helix DNA-binding domain"/>
    <property type="match status" value="1"/>
</dbReference>
<dbReference type="EMBL" id="MFKF01000056">
    <property type="protein sequence ID" value="OGG55914.1"/>
    <property type="molecule type" value="Genomic_DNA"/>
</dbReference>
<evidence type="ECO:0000313" key="4">
    <source>
        <dbReference type="Proteomes" id="UP000178606"/>
    </source>
</evidence>
<dbReference type="AlphaFoldDB" id="A0A1F6D3A0"/>
<dbReference type="InterPro" id="IPR036390">
    <property type="entry name" value="WH_DNA-bd_sf"/>
</dbReference>